<dbReference type="EMBL" id="JANIDP010000048">
    <property type="protein sequence ID" value="MDR6047358.1"/>
    <property type="molecule type" value="Genomic_DNA"/>
</dbReference>
<dbReference type="InterPro" id="IPR014001">
    <property type="entry name" value="Helicase_ATP-bd"/>
</dbReference>
<dbReference type="SUPFAM" id="SSF52540">
    <property type="entry name" value="P-loop containing nucleoside triphosphate hydrolases"/>
    <property type="match status" value="1"/>
</dbReference>
<evidence type="ECO:0000259" key="6">
    <source>
        <dbReference type="PROSITE" id="PS51194"/>
    </source>
</evidence>
<evidence type="ECO:0000259" key="5">
    <source>
        <dbReference type="PROSITE" id="PS51192"/>
    </source>
</evidence>
<dbReference type="GO" id="GO:0005524">
    <property type="term" value="F:ATP binding"/>
    <property type="evidence" value="ECO:0007669"/>
    <property type="project" value="UniProtKB-KW"/>
</dbReference>
<keyword evidence="1" id="KW-0547">Nucleotide-binding</keyword>
<sequence length="1090" mass="121222">MYDPITSSLIQSTPELPGLERDKLPEKLSRSFAEIVSARVLLRDSAEKPKEILKILDFARRLARTNETLVSIEPEREDRIAASFVAATAYQLVHQINNLHENEKIKAFIGPEGISSEISAMLLFLIADSTADASEVAQSIQLPKNEPLQIELIEHLILLAKGQVGNIVKRKRPSQKKMVLGSGFERANAALYYRILRGVRALAFALQGRSISGFTDPISVFSEVKTLASPGTEENFADFHHESLVVFPGPYQLASLLVATGTALLDGAVISLAPPTGVAEEPWRNAMKSVAETRPYLWRNHKDAVNQGYLNNGISSAIAFPTGAGKSTTAQLKIHSTLLSGHKAVFLAPTHALVDQTTRDLRKAFPRSSVQGERADEFLFLEGKEHLPDIMVMTPEACLLLTHMEPDQFSNVGLLIFDECHLMHPKTYGDRRAIDAMLCIIGFVRVAPKADIVLLSAMMKNSEEISKWLANLTQRKALSLDNAWKPTRQLRGCIVYDIERLRTLESKLRKERIKKPTGGIPAEVSRKLSAHPAAFFSVKQTWASKVRRDYALVPFSREALLLATNPRWGLTPNSGVVASSIAASAVKAGLRTLIFSQSIPNAVSIAEKAAKKLDVCDVILTESEKRLYNIAVDEMGGAEQLYITIKNEKLSVRATCHHGQLLPEERHLAESLYKRDGALSILAATPTLGQGMNLPADFVIIAEDSQFNTNSGRRDILKPEELLNAAGRAGRAGESATGIVLVIPGKVVGVNDAENKIGNRWTSLRDIFGQSDQCLIIDDPLTALMDRIHSQTDEIGDLERYVVARLADTKQDDSEQQEVRHGLARSFAAFRKQQAGEEEWIRSRTTAALEIMNNNDKNAIESQPLRDLTSILGIPEDILLDLTNALIKIGFNSFNSVIELLNWMFNWLQRNPTYMLRLLKIENIEYLFGTDFKELKDDKQRANYALPRIQAALVKWMNGATLKDIQTELSLKKRDLKHSTSARKFVIRILPDIAHLLSAPLQILLRSSENREAATAEINPVLLYSNRSIRQGFASAEMTVYAALNSSERWSRRETHKAFSKIVPYLSKANVNENKADLETRIQNATRRIT</sequence>
<evidence type="ECO:0000256" key="4">
    <source>
        <dbReference type="ARBA" id="ARBA00022840"/>
    </source>
</evidence>
<dbReference type="GO" id="GO:0016787">
    <property type="term" value="F:hydrolase activity"/>
    <property type="evidence" value="ECO:0007669"/>
    <property type="project" value="UniProtKB-KW"/>
</dbReference>
<protein>
    <submittedName>
        <fullName evidence="7">DEAD/DEAH box helicase</fullName>
    </submittedName>
</protein>
<dbReference type="SMART" id="SM00490">
    <property type="entry name" value="HELICc"/>
    <property type="match status" value="1"/>
</dbReference>
<dbReference type="PROSITE" id="PS51192">
    <property type="entry name" value="HELICASE_ATP_BIND_1"/>
    <property type="match status" value="1"/>
</dbReference>
<dbReference type="GO" id="GO:0004386">
    <property type="term" value="F:helicase activity"/>
    <property type="evidence" value="ECO:0007669"/>
    <property type="project" value="UniProtKB-KW"/>
</dbReference>
<dbReference type="InterPro" id="IPR050474">
    <property type="entry name" value="Hel308_SKI2-like"/>
</dbReference>
<evidence type="ECO:0000256" key="3">
    <source>
        <dbReference type="ARBA" id="ARBA00022806"/>
    </source>
</evidence>
<evidence type="ECO:0000256" key="2">
    <source>
        <dbReference type="ARBA" id="ARBA00022801"/>
    </source>
</evidence>
<dbReference type="SMART" id="SM00487">
    <property type="entry name" value="DEXDc"/>
    <property type="match status" value="1"/>
</dbReference>
<evidence type="ECO:0000313" key="7">
    <source>
        <dbReference type="EMBL" id="MDR6047358.1"/>
    </source>
</evidence>
<dbReference type="RefSeq" id="WP_089584680.1">
    <property type="nucleotide sequence ID" value="NZ_CP104681.1"/>
</dbReference>
<dbReference type="AlphaFoldDB" id="A0ABD5C638"/>
<keyword evidence="4" id="KW-0067">ATP-binding</keyword>
<dbReference type="InterPro" id="IPR001650">
    <property type="entry name" value="Helicase_C-like"/>
</dbReference>
<dbReference type="InterPro" id="IPR027417">
    <property type="entry name" value="P-loop_NTPase"/>
</dbReference>
<proteinExistence type="predicted"/>
<dbReference type="Pfam" id="PF00270">
    <property type="entry name" value="DEAD"/>
    <property type="match status" value="1"/>
</dbReference>
<dbReference type="InterPro" id="IPR011545">
    <property type="entry name" value="DEAD/DEAH_box_helicase_dom"/>
</dbReference>
<dbReference type="Proteomes" id="UP001247581">
    <property type="component" value="Unassembled WGS sequence"/>
</dbReference>
<comment type="caution">
    <text evidence="7">The sequence shown here is derived from an EMBL/GenBank/DDBJ whole genome shotgun (WGS) entry which is preliminary data.</text>
</comment>
<keyword evidence="3 7" id="KW-0347">Helicase</keyword>
<keyword evidence="2" id="KW-0378">Hydrolase</keyword>
<name>A0ABD5C638_ECOLX</name>
<feature type="domain" description="Helicase C-terminal" evidence="6">
    <location>
        <begin position="614"/>
        <end position="796"/>
    </location>
</feature>
<dbReference type="PROSITE" id="PS51194">
    <property type="entry name" value="HELICASE_CTER"/>
    <property type="match status" value="1"/>
</dbReference>
<evidence type="ECO:0000256" key="1">
    <source>
        <dbReference type="ARBA" id="ARBA00022741"/>
    </source>
</evidence>
<accession>A0ABD5C638</accession>
<dbReference type="Pfam" id="PF00271">
    <property type="entry name" value="Helicase_C"/>
    <property type="match status" value="1"/>
</dbReference>
<dbReference type="PANTHER" id="PTHR47961">
    <property type="entry name" value="DNA POLYMERASE THETA, PUTATIVE (AFU_ORTHOLOGUE AFUA_1G05260)-RELATED"/>
    <property type="match status" value="1"/>
</dbReference>
<organism evidence="7 8">
    <name type="scientific">Escherichia coli</name>
    <dbReference type="NCBI Taxonomy" id="562"/>
    <lineage>
        <taxon>Bacteria</taxon>
        <taxon>Pseudomonadati</taxon>
        <taxon>Pseudomonadota</taxon>
        <taxon>Gammaproteobacteria</taxon>
        <taxon>Enterobacterales</taxon>
        <taxon>Enterobacteriaceae</taxon>
        <taxon>Escherichia</taxon>
    </lineage>
</organism>
<evidence type="ECO:0000313" key="8">
    <source>
        <dbReference type="Proteomes" id="UP001247581"/>
    </source>
</evidence>
<dbReference type="PANTHER" id="PTHR47961:SF6">
    <property type="entry name" value="DNA-DIRECTED DNA POLYMERASE"/>
    <property type="match status" value="1"/>
</dbReference>
<feature type="domain" description="Helicase ATP-binding" evidence="5">
    <location>
        <begin position="307"/>
        <end position="477"/>
    </location>
</feature>
<gene>
    <name evidence="7" type="ORF">NQD80_16320</name>
</gene>
<dbReference type="Gene3D" id="3.40.50.300">
    <property type="entry name" value="P-loop containing nucleotide triphosphate hydrolases"/>
    <property type="match status" value="2"/>
</dbReference>
<reference evidence="7 8" key="1">
    <citation type="submission" date="2022-07" db="EMBL/GenBank/DDBJ databases">
        <title>The wastewater resistome of Residential Aged Care Facilities indicates a role of antimicrobial stewardship in reducing resistance.</title>
        <authorList>
            <person name="Sapula S."/>
            <person name="Hart B.J."/>
            <person name="Henrietta V."/>
            <person name="Amsalu A."/>
            <person name="Jon W."/>
            <person name="Siderius N."/>
            <person name="Nguyen L."/>
            <person name="Turnidge J."/>
            <person name="Gerber C."/>
        </authorList>
    </citation>
    <scope>NUCLEOTIDE SEQUENCE [LARGE SCALE GENOMIC DNA]</scope>
    <source>
        <strain evidence="7 8">ECA685</strain>
    </source>
</reference>